<proteinExistence type="predicted"/>
<dbReference type="RefSeq" id="WP_166639429.1">
    <property type="nucleotide sequence ID" value="NZ_SNYJ01000028.1"/>
</dbReference>
<evidence type="ECO:0000313" key="1">
    <source>
        <dbReference type="EMBL" id="TDQ33794.1"/>
    </source>
</evidence>
<evidence type="ECO:0000313" key="2">
    <source>
        <dbReference type="Proteomes" id="UP000295632"/>
    </source>
</evidence>
<dbReference type="Proteomes" id="UP000295632">
    <property type="component" value="Unassembled WGS sequence"/>
</dbReference>
<name>A0A4R6TQQ9_9BACI</name>
<sequence length="55" mass="6579">MNKEPQKSIEEIKQELGLDRIKPVELSKDDQVVFDEEGNTFADLYEEELRRFYES</sequence>
<protein>
    <submittedName>
        <fullName evidence="1">Uncharacterized protein</fullName>
    </submittedName>
</protein>
<dbReference type="AlphaFoldDB" id="A0A4R6TQQ9"/>
<comment type="caution">
    <text evidence="1">The sequence shown here is derived from an EMBL/GenBank/DDBJ whole genome shotgun (WGS) entry which is preliminary data.</text>
</comment>
<accession>A0A4R6TQQ9</accession>
<reference evidence="1 2" key="1">
    <citation type="submission" date="2019-03" db="EMBL/GenBank/DDBJ databases">
        <title>Genomic Encyclopedia of Type Strains, Phase IV (KMG-IV): sequencing the most valuable type-strain genomes for metagenomic binning, comparative biology and taxonomic classification.</title>
        <authorList>
            <person name="Goeker M."/>
        </authorList>
    </citation>
    <scope>NUCLEOTIDE SEQUENCE [LARGE SCALE GENOMIC DNA]</scope>
    <source>
        <strain evidence="1 2">DSM 28697</strain>
    </source>
</reference>
<organism evidence="1 2">
    <name type="scientific">Aureibacillus halotolerans</name>
    <dbReference type="NCBI Taxonomy" id="1508390"/>
    <lineage>
        <taxon>Bacteria</taxon>
        <taxon>Bacillati</taxon>
        <taxon>Bacillota</taxon>
        <taxon>Bacilli</taxon>
        <taxon>Bacillales</taxon>
        <taxon>Bacillaceae</taxon>
        <taxon>Aureibacillus</taxon>
    </lineage>
</organism>
<gene>
    <name evidence="1" type="ORF">EV213_12826</name>
</gene>
<dbReference type="EMBL" id="SNYJ01000028">
    <property type="protein sequence ID" value="TDQ33794.1"/>
    <property type="molecule type" value="Genomic_DNA"/>
</dbReference>
<keyword evidence="2" id="KW-1185">Reference proteome</keyword>